<feature type="region of interest" description="Disordered" evidence="6">
    <location>
        <begin position="139"/>
        <end position="158"/>
    </location>
</feature>
<evidence type="ECO:0000256" key="5">
    <source>
        <dbReference type="ARBA" id="ARBA00023136"/>
    </source>
</evidence>
<dbReference type="PANTHER" id="PTHR13285">
    <property type="entry name" value="ACYLTRANSFERASE"/>
    <property type="match status" value="1"/>
</dbReference>
<reference evidence="9 10" key="1">
    <citation type="submission" date="2016-10" db="EMBL/GenBank/DDBJ databases">
        <authorList>
            <person name="Varghese N."/>
        </authorList>
    </citation>
    <scope>NUCLEOTIDE SEQUENCE [LARGE SCALE GENOMIC DNA]</scope>
</reference>
<evidence type="ECO:0000256" key="4">
    <source>
        <dbReference type="ARBA" id="ARBA00022989"/>
    </source>
</evidence>
<dbReference type="Gene3D" id="3.40.640.10">
    <property type="entry name" value="Type I PLP-dependent aspartate aminotransferase-like (Major domain)"/>
    <property type="match status" value="1"/>
</dbReference>
<feature type="transmembrane region" description="Helical" evidence="7">
    <location>
        <begin position="406"/>
        <end position="423"/>
    </location>
</feature>
<dbReference type="Gene3D" id="3.90.1150.10">
    <property type="entry name" value="Aspartate Aminotransferase, domain 1"/>
    <property type="match status" value="1"/>
</dbReference>
<name>A0A1Y6LWJ7_ZYMTR</name>
<dbReference type="PANTHER" id="PTHR13285:SF18">
    <property type="entry name" value="PROTEIN-CYSTEINE N-PALMITOYLTRANSFERASE RASP"/>
    <property type="match status" value="1"/>
</dbReference>
<dbReference type="InterPro" id="IPR015424">
    <property type="entry name" value="PyrdxlP-dep_Trfase"/>
</dbReference>
<keyword evidence="5 7" id="KW-0472">Membrane</keyword>
<keyword evidence="4 7" id="KW-1133">Transmembrane helix</keyword>
<protein>
    <recommendedName>
        <fullName evidence="8">Aminotransferase class I/classII large domain-containing protein</fullName>
    </recommendedName>
</protein>
<dbReference type="GO" id="GO:0030170">
    <property type="term" value="F:pyridoxal phosphate binding"/>
    <property type="evidence" value="ECO:0007669"/>
    <property type="project" value="InterPro"/>
</dbReference>
<gene>
    <name evidence="9" type="ORF">ZT1A5_G10202</name>
</gene>
<dbReference type="EMBL" id="LT882686">
    <property type="protein sequence ID" value="SMY28756.1"/>
    <property type="molecule type" value="Genomic_DNA"/>
</dbReference>
<dbReference type="Pfam" id="PF03062">
    <property type="entry name" value="MBOAT"/>
    <property type="match status" value="1"/>
</dbReference>
<evidence type="ECO:0000259" key="8">
    <source>
        <dbReference type="Pfam" id="PF00155"/>
    </source>
</evidence>
<dbReference type="Pfam" id="PF00155">
    <property type="entry name" value="Aminotran_1_2"/>
    <property type="match status" value="1"/>
</dbReference>
<evidence type="ECO:0000256" key="1">
    <source>
        <dbReference type="ARBA" id="ARBA00004141"/>
    </source>
</evidence>
<evidence type="ECO:0000256" key="3">
    <source>
        <dbReference type="ARBA" id="ARBA00022692"/>
    </source>
</evidence>
<dbReference type="InterPro" id="IPR051085">
    <property type="entry name" value="MB_O-acyltransferase"/>
</dbReference>
<dbReference type="GO" id="GO:0016020">
    <property type="term" value="C:membrane"/>
    <property type="evidence" value="ECO:0007669"/>
    <property type="project" value="UniProtKB-SubCell"/>
</dbReference>
<feature type="transmembrane region" description="Helical" evidence="7">
    <location>
        <begin position="585"/>
        <end position="604"/>
    </location>
</feature>
<feature type="transmembrane region" description="Helical" evidence="7">
    <location>
        <begin position="671"/>
        <end position="689"/>
    </location>
</feature>
<dbReference type="GO" id="GO:0008374">
    <property type="term" value="F:O-acyltransferase activity"/>
    <property type="evidence" value="ECO:0007669"/>
    <property type="project" value="TreeGrafter"/>
</dbReference>
<evidence type="ECO:0000313" key="10">
    <source>
        <dbReference type="Proteomes" id="UP000215453"/>
    </source>
</evidence>
<evidence type="ECO:0000313" key="9">
    <source>
        <dbReference type="EMBL" id="SMY28756.1"/>
    </source>
</evidence>
<feature type="transmembrane region" description="Helical" evidence="7">
    <location>
        <begin position="486"/>
        <end position="503"/>
    </location>
</feature>
<dbReference type="FunFam" id="3.40.640.10:FF:000059">
    <property type="entry name" value="Serine palmitoyl CoA transferase subunit LcbA"/>
    <property type="match status" value="1"/>
</dbReference>
<dbReference type="InterPro" id="IPR004299">
    <property type="entry name" value="MBOAT_fam"/>
</dbReference>
<dbReference type="InterPro" id="IPR015422">
    <property type="entry name" value="PyrdxlP-dep_Trfase_small"/>
</dbReference>
<keyword evidence="3 7" id="KW-0812">Transmembrane</keyword>
<feature type="transmembrane region" description="Helical" evidence="7">
    <location>
        <begin position="367"/>
        <end position="386"/>
    </location>
</feature>
<dbReference type="GO" id="GO:0006506">
    <property type="term" value="P:GPI anchor biosynthetic process"/>
    <property type="evidence" value="ECO:0007669"/>
    <property type="project" value="TreeGrafter"/>
</dbReference>
<comment type="subcellular location">
    <subcellularLocation>
        <location evidence="1">Membrane</location>
        <topology evidence="1">Multi-pass membrane protein</topology>
    </subcellularLocation>
</comment>
<proteinExistence type="inferred from homology"/>
<accession>A0A1Y6LWJ7</accession>
<dbReference type="Proteomes" id="UP000215453">
    <property type="component" value="Chromosome 11"/>
</dbReference>
<evidence type="ECO:0000256" key="7">
    <source>
        <dbReference type="SAM" id="Phobius"/>
    </source>
</evidence>
<dbReference type="InterPro" id="IPR015421">
    <property type="entry name" value="PyrdxlP-dep_Trfase_major"/>
</dbReference>
<evidence type="ECO:0000256" key="2">
    <source>
        <dbReference type="ARBA" id="ARBA00010323"/>
    </source>
</evidence>
<feature type="transmembrane region" description="Helical" evidence="7">
    <location>
        <begin position="542"/>
        <end position="565"/>
    </location>
</feature>
<dbReference type="GO" id="GO:0005783">
    <property type="term" value="C:endoplasmic reticulum"/>
    <property type="evidence" value="ECO:0007669"/>
    <property type="project" value="TreeGrafter"/>
</dbReference>
<dbReference type="SUPFAM" id="SSF53383">
    <property type="entry name" value="PLP-dependent transferases"/>
    <property type="match status" value="1"/>
</dbReference>
<organism evidence="9 10">
    <name type="scientific">Zymoseptoria tritici ST99CH_1A5</name>
    <dbReference type="NCBI Taxonomy" id="1276529"/>
    <lineage>
        <taxon>Eukaryota</taxon>
        <taxon>Fungi</taxon>
        <taxon>Dikarya</taxon>
        <taxon>Ascomycota</taxon>
        <taxon>Pezizomycotina</taxon>
        <taxon>Dothideomycetes</taxon>
        <taxon>Dothideomycetidae</taxon>
        <taxon>Mycosphaerellales</taxon>
        <taxon>Mycosphaerellaceae</taxon>
        <taxon>Zymoseptoria</taxon>
    </lineage>
</organism>
<feature type="transmembrane region" description="Helical" evidence="7">
    <location>
        <begin position="509"/>
        <end position="530"/>
    </location>
</feature>
<comment type="similarity">
    <text evidence="2">Belongs to the membrane-bound acyltransferase family.</text>
</comment>
<sequence length="1144" mass="128338">MIPFLLEIFFTPPSDATSTMIRDLFKVETLDVRFASPTGQPHKTAQPSKWNTPEYYLYYLVFLTIPFMMFKSVYDVSQPEHPGYQNYEKLLSPGWIPGRKVDNSDSQYSGFRENIPYMTVLLLLHPILRRGYEKLRSGDATNKVNGKPPAGTSASRTSDARFSARATFDLGFAIILLIALHGVSTIKIFLILYINFKIATALPKQHAGVATWVFNVGILFANELGSGYRFGDIARILLPSTTSSVEKPFTENWGTWLDSYGGLLPRWEILFNITVLRLIAFNFDYLWMLDRRAGSPVEKKNLDVTALPERERVSIGAQPHDFTMFNYFAYVLYSPLYLAGPIINFNDYVSQSRHPLSSTSLSRTIPYAIRFVLCVLCMELVLHYLYAVAISKSNPNWSETYSPFQLSMLGYFNLHIVWLKLLIPWRFFRLWALRDGIDPPENMVRCMSDNYSALAFWRGWHRSFNRFVVRYIYVPMGGSGQGKIRAMVNYLSVFTFVALWHDINLRLLMWGWLISLFVLPEVLATLAFPARKWQDSPTKYRILCGIGAVGNILMMMAANLVGFALGLDGLKGLVDGIVGSLGGRVFLLAACLTLFVGAQVMFEIRESEKRRGQRPYTILTSTMNSSTLSNLQGELPAPVLAFIDNAISSFHKLPGSAIFLRYIRSSYQDDPVRSAVELFLFIFAVRYLLAPSYSTKKTKNVPLTEDEIDELVEDWTPEPLAGPETDFERVENEKRPIIVGPAGPKAKLQTGRTAINLASYNHYNFAANPELTAKAISTVRTYGVGPCSPPGFYGTQDVHMKSEADIAAHLGVQACIIYAQSFSTISSVIPAFSKRGDVIVADKAVNYPIRKGLQISRSTVRWYEHNDMEDLERVLARVVKEGQGKPLTRRFIVTEGLCENVGDVVDLPKLIELKLRYKFRLILDETWSYGILGRSGRGVTEHQNVDPTNIDMIIGGLAGCMASGGGFCAGTSEIVEHQRLSASAYTFSAALPALLATTASETVTLLQEDPSIIATLRENIKAIRAQLDPRSDWIRITSALDNPVLLLVLKDQVVQDRGLTRLEQEMLLQDCVEESLNNNVLITRLKSMPIGPGSTPRDVEKEWQPQPALKVCVTSGLTKKETEKAGTVIRHAITTVLKSKKWQR</sequence>
<dbReference type="AlphaFoldDB" id="A0A1Y6LWJ7"/>
<feature type="transmembrane region" description="Helical" evidence="7">
    <location>
        <begin position="170"/>
        <end position="194"/>
    </location>
</feature>
<feature type="domain" description="Aminotransferase class I/classII large" evidence="8">
    <location>
        <begin position="755"/>
        <end position="1125"/>
    </location>
</feature>
<dbReference type="InterPro" id="IPR004839">
    <property type="entry name" value="Aminotransferase_I/II_large"/>
</dbReference>
<evidence type="ECO:0000256" key="6">
    <source>
        <dbReference type="SAM" id="MobiDB-lite"/>
    </source>
</evidence>